<evidence type="ECO:0000313" key="2">
    <source>
        <dbReference type="EMBL" id="KAH7304678.1"/>
    </source>
</evidence>
<dbReference type="PANTHER" id="PTHR38111">
    <property type="entry name" value="ZN(2)-C6 FUNGAL-TYPE DOMAIN-CONTAINING PROTEIN-RELATED"/>
    <property type="match status" value="1"/>
</dbReference>
<evidence type="ECO:0000256" key="1">
    <source>
        <dbReference type="ARBA" id="ARBA00023242"/>
    </source>
</evidence>
<dbReference type="Proteomes" id="UP000813444">
    <property type="component" value="Unassembled WGS sequence"/>
</dbReference>
<dbReference type="AlphaFoldDB" id="A0A8K0SFR2"/>
<keyword evidence="1" id="KW-0539">Nucleus</keyword>
<gene>
    <name evidence="2" type="ORF">B0I35DRAFT_444735</name>
</gene>
<reference evidence="2" key="1">
    <citation type="journal article" date="2021" name="Nat. Commun.">
        <title>Genetic determinants of endophytism in the Arabidopsis root mycobiome.</title>
        <authorList>
            <person name="Mesny F."/>
            <person name="Miyauchi S."/>
            <person name="Thiergart T."/>
            <person name="Pickel B."/>
            <person name="Atanasova L."/>
            <person name="Karlsson M."/>
            <person name="Huettel B."/>
            <person name="Barry K.W."/>
            <person name="Haridas S."/>
            <person name="Chen C."/>
            <person name="Bauer D."/>
            <person name="Andreopoulos W."/>
            <person name="Pangilinan J."/>
            <person name="LaButti K."/>
            <person name="Riley R."/>
            <person name="Lipzen A."/>
            <person name="Clum A."/>
            <person name="Drula E."/>
            <person name="Henrissat B."/>
            <person name="Kohler A."/>
            <person name="Grigoriev I.V."/>
            <person name="Martin F.M."/>
            <person name="Hacquard S."/>
        </authorList>
    </citation>
    <scope>NUCLEOTIDE SEQUENCE</scope>
    <source>
        <strain evidence="2">MPI-CAGE-CH-0235</strain>
    </source>
</reference>
<dbReference type="EMBL" id="JAGPNK010000021">
    <property type="protein sequence ID" value="KAH7304678.1"/>
    <property type="molecule type" value="Genomic_DNA"/>
</dbReference>
<proteinExistence type="predicted"/>
<keyword evidence="3" id="KW-1185">Reference proteome</keyword>
<dbReference type="InterPro" id="IPR053178">
    <property type="entry name" value="Osmoadaptation_assoc"/>
</dbReference>
<protein>
    <recommendedName>
        <fullName evidence="4">Transcription factor domain-containing protein</fullName>
    </recommendedName>
</protein>
<sequence length="465" mass="52643">MAFVFITSTGPDVAEREVDRRRIRRHAMRGVAMARRARGDYGQHNRRQLPLFLGPTTQKENTPPPHVDPVHMVPPSLPAQGYELAKLTYRFDILSLSALASVHLSRSSARTLAPCPASMQKLAEMRQPSWLDFVPARYSESRLLQAAVDCTLARAHRSLHPHSDISETTAIRLYLKALSELQEALDDKLEGRWASPDVLCATKILTFYEFLQCSQSQWLHHITGTQKLMRLRGPDNYSTDLEQQILMSQTGTIFHESMSIGEDCFLEEPKWKTLLSSIAAVESLSCHPVVSSLWIYVSPTARLFRQTGVCINGAGDPGTILHLILEAYQTRQNLLTWRENFTRFAAEQPDRHAPRLREFLGVSFAVQIMLNRLIVALEPRAEDARTFENEAQTFADRVIVLCDEADKEALPASCMLLAEKIVIAKATKWTRDDWMAVSGTDSTCRRMPAAVFEKWSISLRRRDVD</sequence>
<comment type="caution">
    <text evidence="2">The sequence shown here is derived from an EMBL/GenBank/DDBJ whole genome shotgun (WGS) entry which is preliminary data.</text>
</comment>
<organism evidence="2 3">
    <name type="scientific">Stachybotrys elegans</name>
    <dbReference type="NCBI Taxonomy" id="80388"/>
    <lineage>
        <taxon>Eukaryota</taxon>
        <taxon>Fungi</taxon>
        <taxon>Dikarya</taxon>
        <taxon>Ascomycota</taxon>
        <taxon>Pezizomycotina</taxon>
        <taxon>Sordariomycetes</taxon>
        <taxon>Hypocreomycetidae</taxon>
        <taxon>Hypocreales</taxon>
        <taxon>Stachybotryaceae</taxon>
        <taxon>Stachybotrys</taxon>
    </lineage>
</organism>
<dbReference type="InterPro" id="IPR021858">
    <property type="entry name" value="Fun_TF"/>
</dbReference>
<dbReference type="Pfam" id="PF11951">
    <property type="entry name" value="Fungal_trans_2"/>
    <property type="match status" value="1"/>
</dbReference>
<name>A0A8K0SFR2_9HYPO</name>
<dbReference type="OrthoDB" id="5126878at2759"/>
<accession>A0A8K0SFR2</accession>
<evidence type="ECO:0000313" key="3">
    <source>
        <dbReference type="Proteomes" id="UP000813444"/>
    </source>
</evidence>
<dbReference type="PANTHER" id="PTHR38111:SF6">
    <property type="entry name" value="FINGER DOMAIN PROTEIN, PUTATIVE (AFU_ORTHOLOGUE AFUA_8G01940)-RELATED"/>
    <property type="match status" value="1"/>
</dbReference>
<evidence type="ECO:0008006" key="4">
    <source>
        <dbReference type="Google" id="ProtNLM"/>
    </source>
</evidence>